<feature type="region of interest" description="Disordered" evidence="1">
    <location>
        <begin position="339"/>
        <end position="387"/>
    </location>
</feature>
<keyword evidence="2" id="KW-0472">Membrane</keyword>
<dbReference type="PROSITE" id="PS50093">
    <property type="entry name" value="PKD"/>
    <property type="match status" value="2"/>
</dbReference>
<dbReference type="InterPro" id="IPR011600">
    <property type="entry name" value="Pept_C14_caspase"/>
</dbReference>
<dbReference type="EMBL" id="CP009508">
    <property type="protein sequence ID" value="AKB36296.1"/>
    <property type="molecule type" value="Genomic_DNA"/>
</dbReference>
<dbReference type="InterPro" id="IPR035986">
    <property type="entry name" value="PKD_dom_sf"/>
</dbReference>
<dbReference type="InterPro" id="IPR022409">
    <property type="entry name" value="PKD/Chitinase_dom"/>
</dbReference>
<dbReference type="Proteomes" id="UP000033123">
    <property type="component" value="Chromosome"/>
</dbReference>
<evidence type="ECO:0000256" key="1">
    <source>
        <dbReference type="SAM" id="MobiDB-lite"/>
    </source>
</evidence>
<dbReference type="CDD" id="cd14948">
    <property type="entry name" value="BACON"/>
    <property type="match status" value="1"/>
</dbReference>
<dbReference type="PANTHER" id="PTHR36842">
    <property type="entry name" value="PROTEIN TOLB HOMOLOG"/>
    <property type="match status" value="1"/>
</dbReference>
<accession>A0A0E3LCX8</accession>
<dbReference type="Pfam" id="PF19190">
    <property type="entry name" value="BACON_2"/>
    <property type="match status" value="3"/>
</dbReference>
<dbReference type="Gene3D" id="2.60.40.10">
    <property type="entry name" value="Immunoglobulins"/>
    <property type="match status" value="5"/>
</dbReference>
<gene>
    <name evidence="4" type="ORF">MSSAC_1706</name>
</gene>
<protein>
    <submittedName>
        <fullName evidence="4">Cell surface protein</fullName>
    </submittedName>
</protein>
<reference evidence="4 5" key="1">
    <citation type="submission" date="2014-07" db="EMBL/GenBank/DDBJ databases">
        <title>Methanogenic archaea and the global carbon cycle.</title>
        <authorList>
            <person name="Henriksen J.R."/>
            <person name="Luke J."/>
            <person name="Reinhart S."/>
            <person name="Benedict M.N."/>
            <person name="Youngblut N.D."/>
            <person name="Metcalf M.E."/>
            <person name="Whitaker R.J."/>
            <person name="Metcalf W.W."/>
        </authorList>
    </citation>
    <scope>NUCLEOTIDE SEQUENCE [LARGE SCALE GENOMIC DNA]</scope>
    <source>
        <strain evidence="4 5">C2J</strain>
    </source>
</reference>
<dbReference type="InterPro" id="IPR000601">
    <property type="entry name" value="PKD_dom"/>
</dbReference>
<dbReference type="SUPFAM" id="SSF52129">
    <property type="entry name" value="Caspase-like"/>
    <property type="match status" value="1"/>
</dbReference>
<dbReference type="Pfam" id="PF00656">
    <property type="entry name" value="Peptidase_C14"/>
    <property type="match status" value="1"/>
</dbReference>
<evidence type="ECO:0000259" key="3">
    <source>
        <dbReference type="PROSITE" id="PS50093"/>
    </source>
</evidence>
<dbReference type="GO" id="GO:0006508">
    <property type="term" value="P:proteolysis"/>
    <property type="evidence" value="ECO:0007669"/>
    <property type="project" value="InterPro"/>
</dbReference>
<dbReference type="FunFam" id="2.60.40.10:FF:000270">
    <property type="entry name" value="Cell surface protein"/>
    <property type="match status" value="2"/>
</dbReference>
<dbReference type="SUPFAM" id="SSF49299">
    <property type="entry name" value="PKD domain"/>
    <property type="match status" value="2"/>
</dbReference>
<dbReference type="Gene3D" id="3.40.50.1460">
    <property type="match status" value="1"/>
</dbReference>
<dbReference type="InterPro" id="IPR013783">
    <property type="entry name" value="Ig-like_fold"/>
</dbReference>
<dbReference type="InterPro" id="IPR029030">
    <property type="entry name" value="Caspase-like_dom_sf"/>
</dbReference>
<keyword evidence="2" id="KW-1133">Transmembrane helix</keyword>
<dbReference type="GO" id="GO:0004197">
    <property type="term" value="F:cysteine-type endopeptidase activity"/>
    <property type="evidence" value="ECO:0007669"/>
    <property type="project" value="InterPro"/>
</dbReference>
<feature type="domain" description="PKD" evidence="3">
    <location>
        <begin position="822"/>
        <end position="902"/>
    </location>
</feature>
<dbReference type="PANTHER" id="PTHR36842:SF1">
    <property type="entry name" value="PROTEIN TOLB"/>
    <property type="match status" value="1"/>
</dbReference>
<feature type="compositionally biased region" description="Basic and acidic residues" evidence="1">
    <location>
        <begin position="339"/>
        <end position="372"/>
    </location>
</feature>
<dbReference type="KEGG" id="msj:MSSAC_1706"/>
<dbReference type="PROSITE" id="PS00018">
    <property type="entry name" value="EF_HAND_1"/>
    <property type="match status" value="1"/>
</dbReference>
<feature type="domain" description="PKD" evidence="3">
    <location>
        <begin position="736"/>
        <end position="817"/>
    </location>
</feature>
<dbReference type="PATRIC" id="fig|1434118.4.peg.2176"/>
<dbReference type="CDD" id="cd00146">
    <property type="entry name" value="PKD"/>
    <property type="match status" value="2"/>
</dbReference>
<evidence type="ECO:0000256" key="2">
    <source>
        <dbReference type="SAM" id="Phobius"/>
    </source>
</evidence>
<dbReference type="AlphaFoldDB" id="A0A0E3LCX8"/>
<dbReference type="InterPro" id="IPR018247">
    <property type="entry name" value="EF_Hand_1_Ca_BS"/>
</dbReference>
<dbReference type="Pfam" id="PF18911">
    <property type="entry name" value="PKD_4"/>
    <property type="match status" value="2"/>
</dbReference>
<name>A0A0E3LCX8_9EURY</name>
<evidence type="ECO:0000313" key="5">
    <source>
        <dbReference type="Proteomes" id="UP000033123"/>
    </source>
</evidence>
<dbReference type="InterPro" id="IPR024361">
    <property type="entry name" value="BACON"/>
</dbReference>
<proteinExistence type="predicted"/>
<dbReference type="SMART" id="SM00089">
    <property type="entry name" value="PKD"/>
    <property type="match status" value="2"/>
</dbReference>
<dbReference type="HOGENOM" id="CLU_321235_0_0_2"/>
<keyword evidence="2" id="KW-0812">Transmembrane</keyword>
<sequence length="902" mass="100058">MEKLEFAERDAREMAKTLLDPDICGFDEVIQLINKGKEEVSQTIEKVFKNAKQNDEVLIYYSGHGKPSYKFDLCLLFKDTDPESLLATSLKFDYINECKEQSACKRLVIILDCCYSGTAGMRGNYLEEMLSSYSGSGTVLLTSTGETGSNIAKEDRELKHGVFTSYLLKGLKDWAADDNDDGIITVDDLYKYTFNETKAKGLQRPQKKGSYEGEMILGRNIPKIKHKELEEKNERLMKYLSTAPPYVLYISLTILQKMYEDPSTLDPMELNIKPHLESLLDSKIEVENYIKIVEYQEKIQKKKVAEQKPEEIQGKEKEKREETGREALDVKKVEEKERKYKEEEKVRREQEEQEKLRKQMEEAERKKIEGAKKVQVPSPPSKKPEDSSGKKLIFLAILLILIVALILILHPDKNPPVLNVSSDRDFFNGSFSFTMAPKELLSLQLQISNEGDGNLDWKASSDEKWITLDPKSGTNAGTLNITVDTENLEPGEYEGKITINSEGGTKQLPVKLVVRDLSELPILALSPDPHSLSFNLSKGKSDSKELQITNEGGGILNWNVSEHETWIKLSQESGTDTGTVTVTVDTDDLSPGKEYDGTITITSNESSEECTVHLNVLPPSDVSDGNPKLKVDPDPSFEFKLIKGESESKEFKISNEGEGTLEWDVSADKEWIILKPEKGTNSETVTVTIDTDDLDEGKHEGIITINSSGGVKKGTITLEVLTASPSKITTTPQEVPVAEFSANVTSGTAPLMVLFTDTGTGGEPASWYWEFGDGIDSKHAQTATHTFTKPGTYTVTLTVTNEAGSDTEKKSEYITVTALDPPEAEFTANVTSGTAPLVVLFTDTSTGGEPTSWYWDFGDGIDSKHETNATHTFTNPGSYFVTLTVTNEAGTSTSRPVEIVVS</sequence>
<dbReference type="STRING" id="1434118.MSSAC_1706"/>
<organism evidence="4 5">
    <name type="scientific">Methanosarcina siciliae C2J</name>
    <dbReference type="NCBI Taxonomy" id="1434118"/>
    <lineage>
        <taxon>Archaea</taxon>
        <taxon>Methanobacteriati</taxon>
        <taxon>Methanobacteriota</taxon>
        <taxon>Stenosarchaea group</taxon>
        <taxon>Methanomicrobia</taxon>
        <taxon>Methanosarcinales</taxon>
        <taxon>Methanosarcinaceae</taxon>
        <taxon>Methanosarcina</taxon>
    </lineage>
</organism>
<feature type="region of interest" description="Disordered" evidence="1">
    <location>
        <begin position="304"/>
        <end position="324"/>
    </location>
</feature>
<feature type="transmembrane region" description="Helical" evidence="2">
    <location>
        <begin position="392"/>
        <end position="410"/>
    </location>
</feature>
<evidence type="ECO:0000313" key="4">
    <source>
        <dbReference type="EMBL" id="AKB36296.1"/>
    </source>
</evidence>